<reference evidence="1 2" key="1">
    <citation type="submission" date="2021-01" db="EMBL/GenBank/DDBJ databases">
        <title>Cercospora kikuchii MAFF 305040 whole genome shotgun sequence.</title>
        <authorList>
            <person name="Kashiwa T."/>
            <person name="Suzuki T."/>
        </authorList>
    </citation>
    <scope>NUCLEOTIDE SEQUENCE [LARGE SCALE GENOMIC DNA]</scope>
    <source>
        <strain evidence="1 2">MAFF 305040</strain>
    </source>
</reference>
<organism evidence="1 2">
    <name type="scientific">Cercospora kikuchii</name>
    <dbReference type="NCBI Taxonomy" id="84275"/>
    <lineage>
        <taxon>Eukaryota</taxon>
        <taxon>Fungi</taxon>
        <taxon>Dikarya</taxon>
        <taxon>Ascomycota</taxon>
        <taxon>Pezizomycotina</taxon>
        <taxon>Dothideomycetes</taxon>
        <taxon>Dothideomycetidae</taxon>
        <taxon>Mycosphaerellales</taxon>
        <taxon>Mycosphaerellaceae</taxon>
        <taxon>Cercospora</taxon>
    </lineage>
</organism>
<proteinExistence type="predicted"/>
<sequence length="527" mass="59172">MPRKKKTDLADGFQFVISNGPKLPSDPAVRTIIRRQAMRDVGMERRVKNAAEKKIARERPVPRICMPDQLEQQVVVCRARSGYGSSKEASQGTGSTPDVVLEEDSIVGEDYDFEHWFPARHDTEVFCPSPFILPVPMTGYEAARCRFGIDVSMLDRLTSFSVGKTTMGQLAEDPSRIYSLVLDSAPSNTHSYLALVPKRYRESRVLTAVTDCLLAKASSTLMPSVDAEIAASKLYAKALNVLQRSIADDEKSIDTDLVCAVQMMTLNELLDPSRIDAYAHHVAGSTRLMKHRSSRAFQDEFEKALFHSHVGPVVSEALHNNTHCYLAEPEWTALYESLATDTEELTERSELVISARKLIFPLPGLWHNVSKTLTSECELKVTVVSQLEQRCQALDSQYRNWLETYKEYCMSRTLAIPTEQEINIRREAYGQALESHLIVKILLGTMTSDASAVAEEIRILAKQIMDLQKQPGPRHSWLFTGQEVGVAQVALANSNNFLEDLGQLPPKERLSRMQKRYMSWSGMLRGS</sequence>
<name>A0A9P3CN30_9PEZI</name>
<dbReference type="GeneID" id="68294555"/>
<accession>A0A9P3CN30</accession>
<protein>
    <submittedName>
        <fullName evidence="1">Uncharacterized protein</fullName>
    </submittedName>
</protein>
<dbReference type="PANTHER" id="PTHR38111:SF6">
    <property type="entry name" value="FINGER DOMAIN PROTEIN, PUTATIVE (AFU_ORTHOLOGUE AFUA_8G01940)-RELATED"/>
    <property type="match status" value="1"/>
</dbReference>
<dbReference type="RefSeq" id="XP_044660316.1">
    <property type="nucleotide sequence ID" value="XM_044804381.1"/>
</dbReference>
<dbReference type="OrthoDB" id="5126878at2759"/>
<evidence type="ECO:0000313" key="2">
    <source>
        <dbReference type="Proteomes" id="UP000825890"/>
    </source>
</evidence>
<dbReference type="AlphaFoldDB" id="A0A9P3CN30"/>
<dbReference type="InterPro" id="IPR053178">
    <property type="entry name" value="Osmoadaptation_assoc"/>
</dbReference>
<dbReference type="PANTHER" id="PTHR38111">
    <property type="entry name" value="ZN(2)-C6 FUNGAL-TYPE DOMAIN-CONTAINING PROTEIN-RELATED"/>
    <property type="match status" value="1"/>
</dbReference>
<comment type="caution">
    <text evidence="1">The sequence shown here is derived from an EMBL/GenBank/DDBJ whole genome shotgun (WGS) entry which is preliminary data.</text>
</comment>
<gene>
    <name evidence="1" type="ORF">CKM354_000898000</name>
</gene>
<dbReference type="EMBL" id="BOLY01000006">
    <property type="protein sequence ID" value="GIZ45829.1"/>
    <property type="molecule type" value="Genomic_DNA"/>
</dbReference>
<dbReference type="Proteomes" id="UP000825890">
    <property type="component" value="Unassembled WGS sequence"/>
</dbReference>
<keyword evidence="2" id="KW-1185">Reference proteome</keyword>
<evidence type="ECO:0000313" key="1">
    <source>
        <dbReference type="EMBL" id="GIZ45829.1"/>
    </source>
</evidence>